<evidence type="ECO:0000313" key="2">
    <source>
        <dbReference type="Proteomes" id="UP001199106"/>
    </source>
</evidence>
<evidence type="ECO:0000313" key="1">
    <source>
        <dbReference type="EMBL" id="KAG9189115.1"/>
    </source>
</evidence>
<dbReference type="GO" id="GO:0016705">
    <property type="term" value="F:oxidoreductase activity, acting on paired donors, with incorporation or reduction of molecular oxygen"/>
    <property type="evidence" value="ECO:0007669"/>
    <property type="project" value="InterPro"/>
</dbReference>
<protein>
    <submittedName>
        <fullName evidence="1">Uncharacterized protein</fullName>
    </submittedName>
</protein>
<dbReference type="Proteomes" id="UP001199106">
    <property type="component" value="Unassembled WGS sequence"/>
</dbReference>
<keyword evidence="2" id="KW-1185">Reference proteome</keyword>
<dbReference type="EMBL" id="JAANER010000005">
    <property type="protein sequence ID" value="KAG9189115.1"/>
    <property type="molecule type" value="Genomic_DNA"/>
</dbReference>
<reference evidence="1" key="1">
    <citation type="submission" date="2021-07" db="EMBL/GenBank/DDBJ databases">
        <title>Genome Resource of American Ginseng Black Spot Pathogen Alternaria panax.</title>
        <authorList>
            <person name="Qiu C."/>
            <person name="Wang W."/>
            <person name="Liu Z."/>
        </authorList>
    </citation>
    <scope>NUCLEOTIDE SEQUENCE</scope>
    <source>
        <strain evidence="1">BNCC115425</strain>
    </source>
</reference>
<dbReference type="GO" id="GO:0020037">
    <property type="term" value="F:heme binding"/>
    <property type="evidence" value="ECO:0007669"/>
    <property type="project" value="InterPro"/>
</dbReference>
<comment type="caution">
    <text evidence="1">The sequence shown here is derived from an EMBL/GenBank/DDBJ whole genome shotgun (WGS) entry which is preliminary data.</text>
</comment>
<accession>A0AAD4FFH7</accession>
<sequence length="101" mass="11556">MKFEPGRDNLFSMRDEVGHMKLTAKMTAGYLGKENESMEDTVDEQVAAIMNLIDTKYVSPGTKYRPMDFVLEAQYFTLDVISALAFGKPFGYLTQDMYLYD</sequence>
<name>A0AAD4FFH7_9PLEO</name>
<proteinExistence type="predicted"/>
<organism evidence="1 2">
    <name type="scientific">Alternaria panax</name>
    <dbReference type="NCBI Taxonomy" id="48097"/>
    <lineage>
        <taxon>Eukaryota</taxon>
        <taxon>Fungi</taxon>
        <taxon>Dikarya</taxon>
        <taxon>Ascomycota</taxon>
        <taxon>Pezizomycotina</taxon>
        <taxon>Dothideomycetes</taxon>
        <taxon>Pleosporomycetidae</taxon>
        <taxon>Pleosporales</taxon>
        <taxon>Pleosporineae</taxon>
        <taxon>Pleosporaceae</taxon>
        <taxon>Alternaria</taxon>
        <taxon>Alternaria sect. Panax</taxon>
    </lineage>
</organism>
<dbReference type="GO" id="GO:0005506">
    <property type="term" value="F:iron ion binding"/>
    <property type="evidence" value="ECO:0007669"/>
    <property type="project" value="InterPro"/>
</dbReference>
<dbReference type="AlphaFoldDB" id="A0AAD4FFH7"/>
<dbReference type="GO" id="GO:0004497">
    <property type="term" value="F:monooxygenase activity"/>
    <property type="evidence" value="ECO:0007669"/>
    <property type="project" value="InterPro"/>
</dbReference>
<dbReference type="Gene3D" id="1.10.630.10">
    <property type="entry name" value="Cytochrome P450"/>
    <property type="match status" value="1"/>
</dbReference>
<dbReference type="InterPro" id="IPR036396">
    <property type="entry name" value="Cyt_P450_sf"/>
</dbReference>
<gene>
    <name evidence="1" type="ORF">G6011_05983</name>
</gene>
<dbReference type="SUPFAM" id="SSF48264">
    <property type="entry name" value="Cytochrome P450"/>
    <property type="match status" value="1"/>
</dbReference>